<comment type="caution">
    <text evidence="8">The sequence shown here is derived from an EMBL/GenBank/DDBJ whole genome shotgun (WGS) entry which is preliminary data.</text>
</comment>
<gene>
    <name evidence="8" type="ORF">M0812_11162</name>
</gene>
<keyword evidence="3 7" id="KW-0812">Transmembrane</keyword>
<keyword evidence="2" id="KW-0808">Transferase</keyword>
<dbReference type="PANTHER" id="PTHR13906">
    <property type="entry name" value="PORCUPINE"/>
    <property type="match status" value="1"/>
</dbReference>
<dbReference type="GO" id="GO:0016020">
    <property type="term" value="C:membrane"/>
    <property type="evidence" value="ECO:0007669"/>
    <property type="project" value="UniProtKB-SubCell"/>
</dbReference>
<keyword evidence="5 7" id="KW-0472">Membrane</keyword>
<evidence type="ECO:0000256" key="3">
    <source>
        <dbReference type="ARBA" id="ARBA00022692"/>
    </source>
</evidence>
<dbReference type="EMBL" id="JANTQA010000023">
    <property type="protein sequence ID" value="KAJ3445291.1"/>
    <property type="molecule type" value="Genomic_DNA"/>
</dbReference>
<accession>A0AAV7ZTF4</accession>
<evidence type="ECO:0000313" key="8">
    <source>
        <dbReference type="EMBL" id="KAJ3445291.1"/>
    </source>
</evidence>
<evidence type="ECO:0000256" key="4">
    <source>
        <dbReference type="ARBA" id="ARBA00022989"/>
    </source>
</evidence>
<feature type="transmembrane region" description="Helical" evidence="7">
    <location>
        <begin position="91"/>
        <end position="108"/>
    </location>
</feature>
<comment type="subcellular location">
    <subcellularLocation>
        <location evidence="1">Membrane</location>
        <topology evidence="1">Multi-pass membrane protein</topology>
    </subcellularLocation>
</comment>
<dbReference type="Proteomes" id="UP001146793">
    <property type="component" value="Unassembled WGS sequence"/>
</dbReference>
<dbReference type="Pfam" id="PF03062">
    <property type="entry name" value="MBOAT"/>
    <property type="match status" value="1"/>
</dbReference>
<dbReference type="GO" id="GO:0016746">
    <property type="term" value="F:acyltransferase activity"/>
    <property type="evidence" value="ECO:0007669"/>
    <property type="project" value="UniProtKB-KW"/>
</dbReference>
<protein>
    <submittedName>
        <fullName evidence="8">Oysgedart isoform a</fullName>
    </submittedName>
</protein>
<proteinExistence type="predicted"/>
<keyword evidence="4 7" id="KW-1133">Transmembrane helix</keyword>
<dbReference type="GO" id="GO:0030258">
    <property type="term" value="P:lipid modification"/>
    <property type="evidence" value="ECO:0007669"/>
    <property type="project" value="TreeGrafter"/>
</dbReference>
<feature type="transmembrane region" description="Helical" evidence="7">
    <location>
        <begin position="128"/>
        <end position="148"/>
    </location>
</feature>
<dbReference type="InterPro" id="IPR049941">
    <property type="entry name" value="LPLAT_7/PORCN-like"/>
</dbReference>
<reference evidence="8" key="1">
    <citation type="submission" date="2022-08" db="EMBL/GenBank/DDBJ databases">
        <title>Novel sulphate-reducing endosymbionts in the free-living metamonad Anaeramoeba.</title>
        <authorList>
            <person name="Jerlstrom-Hultqvist J."/>
            <person name="Cepicka I."/>
            <person name="Gallot-Lavallee L."/>
            <person name="Salas-Leiva D."/>
            <person name="Curtis B.A."/>
            <person name="Zahonova K."/>
            <person name="Pipaliya S."/>
            <person name="Dacks J."/>
            <person name="Roger A.J."/>
        </authorList>
    </citation>
    <scope>NUCLEOTIDE SEQUENCE</scope>
    <source>
        <strain evidence="8">Busselton2</strain>
    </source>
</reference>
<evidence type="ECO:0000256" key="6">
    <source>
        <dbReference type="ARBA" id="ARBA00023315"/>
    </source>
</evidence>
<feature type="transmembrane region" description="Helical" evidence="7">
    <location>
        <begin position="318"/>
        <end position="343"/>
    </location>
</feature>
<name>A0AAV7ZTF4_9EUKA</name>
<feature type="transmembrane region" description="Helical" evidence="7">
    <location>
        <begin position="286"/>
        <end position="312"/>
    </location>
</feature>
<dbReference type="InterPro" id="IPR004299">
    <property type="entry name" value="MBOAT_fam"/>
</dbReference>
<evidence type="ECO:0000256" key="5">
    <source>
        <dbReference type="ARBA" id="ARBA00023136"/>
    </source>
</evidence>
<evidence type="ECO:0000256" key="2">
    <source>
        <dbReference type="ARBA" id="ARBA00022679"/>
    </source>
</evidence>
<evidence type="ECO:0000256" key="1">
    <source>
        <dbReference type="ARBA" id="ARBA00004141"/>
    </source>
</evidence>
<sequence length="363" mass="42585">MKLTKFSWDYYDGKHYNTKAKIQNQNRITELPSFFEFFSYVLHWNTVLMGPPIGIKRYLNHINGNLIEDSKNQFFKKTQVKPKQNDNRYKYVFKSLFVSVISLIIVIIGQMHFKEDFVVSDYVYSKPFFLRIFLVKFGGFLIRCKYYFGMTITIGANIVTGLNFNGFTEDGSYKWDALTMINPKNIELSQSAYEISKNWNIETGLWLQQYVYLKLTNSENKKFRNRSISTMITFAISAIFHGFYPGYYMTFAIAALTIITGRVLRRHFRSLFIDPKTKNSIQPGKKIYDIICFICMIPTMDSIGIPLALMSFERIKRFFVIIAFFPILGSILIILIFSNSFFLKFTKKLKNKNNPIKVEKKLK</sequence>
<feature type="transmembrane region" description="Helical" evidence="7">
    <location>
        <begin position="246"/>
        <end position="265"/>
    </location>
</feature>
<evidence type="ECO:0000256" key="7">
    <source>
        <dbReference type="SAM" id="Phobius"/>
    </source>
</evidence>
<organism evidence="8 9">
    <name type="scientific">Anaeramoeba flamelloides</name>
    <dbReference type="NCBI Taxonomy" id="1746091"/>
    <lineage>
        <taxon>Eukaryota</taxon>
        <taxon>Metamonada</taxon>
        <taxon>Anaeramoebidae</taxon>
        <taxon>Anaeramoeba</taxon>
    </lineage>
</organism>
<keyword evidence="6" id="KW-0012">Acyltransferase</keyword>
<dbReference type="PANTHER" id="PTHR13906:SF4">
    <property type="entry name" value="LYSOPHOSPHOLIPID ACYLTRANSFERASE 6"/>
    <property type="match status" value="1"/>
</dbReference>
<feature type="transmembrane region" description="Helical" evidence="7">
    <location>
        <begin position="223"/>
        <end position="240"/>
    </location>
</feature>
<dbReference type="AlphaFoldDB" id="A0AAV7ZTF4"/>
<evidence type="ECO:0000313" key="9">
    <source>
        <dbReference type="Proteomes" id="UP001146793"/>
    </source>
</evidence>